<gene>
    <name evidence="1" type="ORF">M0G41_14890</name>
</gene>
<dbReference type="EMBL" id="JALNMH010000012">
    <property type="protein sequence ID" value="MCK7594953.1"/>
    <property type="molecule type" value="Genomic_DNA"/>
</dbReference>
<comment type="caution">
    <text evidence="1">The sequence shown here is derived from an EMBL/GenBank/DDBJ whole genome shotgun (WGS) entry which is preliminary data.</text>
</comment>
<evidence type="ECO:0000313" key="1">
    <source>
        <dbReference type="EMBL" id="MCK7594953.1"/>
    </source>
</evidence>
<sequence>MNPIVALRHLPVNGSQGLCYGQHDWPADLDEIDAALPQLRAQLPDWPILTSPLQRCLRLATRVLSPRHGGLAVDERLMEIDFGDWETRRWTDLDREQLHAWSRDVVGFRPPGGESFGDLIERVSHVVDGLTGPTILVTHAGVIRALWHVVAGWPAEKAAVEPVPYGRAIRIYWRRQDDVRRA</sequence>
<dbReference type="RefSeq" id="WP_248210655.1">
    <property type="nucleotide sequence ID" value="NZ_JALNMH010000012.1"/>
</dbReference>
<dbReference type="InterPro" id="IPR029033">
    <property type="entry name" value="His_PPase_superfam"/>
</dbReference>
<evidence type="ECO:0000313" key="2">
    <source>
        <dbReference type="Proteomes" id="UP001431449"/>
    </source>
</evidence>
<dbReference type="Gene3D" id="3.40.50.1240">
    <property type="entry name" value="Phosphoglycerate mutase-like"/>
    <property type="match status" value="1"/>
</dbReference>
<dbReference type="SUPFAM" id="SSF53254">
    <property type="entry name" value="Phosphoglycerate mutase-like"/>
    <property type="match status" value="1"/>
</dbReference>
<reference evidence="1" key="1">
    <citation type="submission" date="2022-04" db="EMBL/GenBank/DDBJ databases">
        <title>Lysobacter sp. CAU 1642 isolated from sea sand.</title>
        <authorList>
            <person name="Kim W."/>
        </authorList>
    </citation>
    <scope>NUCLEOTIDE SEQUENCE</scope>
    <source>
        <strain evidence="1">CAU 1642</strain>
    </source>
</reference>
<dbReference type="Pfam" id="PF00300">
    <property type="entry name" value="His_Phos_1"/>
    <property type="match status" value="1"/>
</dbReference>
<protein>
    <submittedName>
        <fullName evidence="1">Histidine phosphatase family protein</fullName>
    </submittedName>
</protein>
<keyword evidence="2" id="KW-1185">Reference proteome</keyword>
<proteinExistence type="predicted"/>
<name>A0ABT0GK88_9GAMM</name>
<dbReference type="InterPro" id="IPR013078">
    <property type="entry name" value="His_Pase_superF_clade-1"/>
</dbReference>
<dbReference type="SMART" id="SM00855">
    <property type="entry name" value="PGAM"/>
    <property type="match status" value="1"/>
</dbReference>
<accession>A0ABT0GK88</accession>
<dbReference type="Proteomes" id="UP001431449">
    <property type="component" value="Unassembled WGS sequence"/>
</dbReference>
<organism evidence="1 2">
    <name type="scientific">Pseudomarimonas salicorniae</name>
    <dbReference type="NCBI Taxonomy" id="2933270"/>
    <lineage>
        <taxon>Bacteria</taxon>
        <taxon>Pseudomonadati</taxon>
        <taxon>Pseudomonadota</taxon>
        <taxon>Gammaproteobacteria</taxon>
        <taxon>Lysobacterales</taxon>
        <taxon>Lysobacteraceae</taxon>
        <taxon>Pseudomarimonas</taxon>
    </lineage>
</organism>